<evidence type="ECO:0000313" key="1">
    <source>
        <dbReference type="EMBL" id="MVZ98468.1"/>
    </source>
</evidence>
<comment type="caution">
    <text evidence="1">The sequence shown here is derived from an EMBL/GenBank/DDBJ whole genome shotgun (WGS) entry which is preliminary data.</text>
</comment>
<protein>
    <submittedName>
        <fullName evidence="1">MarR family EPS-associated transcriptional regulator</fullName>
    </submittedName>
</protein>
<reference evidence="1 2" key="1">
    <citation type="submission" date="2019-01" db="EMBL/GenBank/DDBJ databases">
        <title>Sphingorhabdus lacus sp.nov., isolated from an oligotrophic freshwater lake.</title>
        <authorList>
            <person name="Park M."/>
        </authorList>
    </citation>
    <scope>NUCLEOTIDE SEQUENCE [LARGE SCALE GENOMIC DNA]</scope>
    <source>
        <strain evidence="1 2">IMCC26285</strain>
    </source>
</reference>
<dbReference type="InterPro" id="IPR026433">
    <property type="entry name" value="MarR_EPS"/>
</dbReference>
<dbReference type="Proteomes" id="UP000471147">
    <property type="component" value="Unassembled WGS sequence"/>
</dbReference>
<dbReference type="SUPFAM" id="SSF46785">
    <property type="entry name" value="Winged helix' DNA-binding domain"/>
    <property type="match status" value="1"/>
</dbReference>
<dbReference type="NCBIfam" id="TIGR04176">
    <property type="entry name" value="MarR_EPS"/>
    <property type="match status" value="1"/>
</dbReference>
<accession>A0A6I4M709</accession>
<sequence>MNAEDSLTKSEEVHFRVMRIVEESPSITQREISAKLGISLGRVNYCINALAEKGLVKIENFKTSETKWRYVYVLTPSGIAEKAALTGRFLARKVREYEALSAEIEALRLTSKSDGSPPEAY</sequence>
<name>A0A6I4M709_9SPHN</name>
<dbReference type="Pfam" id="PF13412">
    <property type="entry name" value="HTH_24"/>
    <property type="match status" value="1"/>
</dbReference>
<dbReference type="EMBL" id="SDWJ01000002">
    <property type="protein sequence ID" value="MVZ98468.1"/>
    <property type="molecule type" value="Genomic_DNA"/>
</dbReference>
<dbReference type="AlphaFoldDB" id="A0A6I4M709"/>
<proteinExistence type="predicted"/>
<evidence type="ECO:0000313" key="2">
    <source>
        <dbReference type="Proteomes" id="UP000471147"/>
    </source>
</evidence>
<dbReference type="InterPro" id="IPR036388">
    <property type="entry name" value="WH-like_DNA-bd_sf"/>
</dbReference>
<dbReference type="OrthoDB" id="8537236at2"/>
<gene>
    <name evidence="1" type="ORF">EUU23_12265</name>
</gene>
<dbReference type="Gene3D" id="1.10.10.10">
    <property type="entry name" value="Winged helix-like DNA-binding domain superfamily/Winged helix DNA-binding domain"/>
    <property type="match status" value="1"/>
</dbReference>
<organism evidence="1 2">
    <name type="scientific">Sphingorhabdus profundilacus</name>
    <dbReference type="NCBI Taxonomy" id="2509718"/>
    <lineage>
        <taxon>Bacteria</taxon>
        <taxon>Pseudomonadati</taxon>
        <taxon>Pseudomonadota</taxon>
        <taxon>Alphaproteobacteria</taxon>
        <taxon>Sphingomonadales</taxon>
        <taxon>Sphingomonadaceae</taxon>
        <taxon>Sphingorhabdus</taxon>
    </lineage>
</organism>
<dbReference type="InterPro" id="IPR036390">
    <property type="entry name" value="WH_DNA-bd_sf"/>
</dbReference>
<keyword evidence="2" id="KW-1185">Reference proteome</keyword>